<name>A0A0J1HV26_NIACI</name>
<sequence>MDNELENLRKKMDSTVLKSIKFTKKHESLIYDAISNSSKNKQRFKLKMAPFISLSFISIICLSLLFLVKENFIDNTLNEDHIRAVNNYIYTPPIQEENYEELNKEEILTKMLNSIDYFDTASGTFELYYANSKTKINVDFSLSIREKSGGAINSKINVDGETRTIKSSYKDLYIASKPMSIKEYFNTDVNGEDVTESRWFPPIEEAANSLFPYDIASNYTRNLDDWEIESQNEPILGHNSLVIFGKMNNVEKSKATNFRFWVDKDSGILIKYETYNKSGDIIDYLHPSKLEVNKPVDISLFNNDIK</sequence>
<keyword evidence="1" id="KW-1133">Transmembrane helix</keyword>
<organism evidence="2 3">
    <name type="scientific">Niallia circulans</name>
    <name type="common">Bacillus circulans</name>
    <dbReference type="NCBI Taxonomy" id="1397"/>
    <lineage>
        <taxon>Bacteria</taxon>
        <taxon>Bacillati</taxon>
        <taxon>Bacillota</taxon>
        <taxon>Bacilli</taxon>
        <taxon>Bacillales</taxon>
        <taxon>Bacillaceae</taxon>
        <taxon>Niallia</taxon>
    </lineage>
</organism>
<evidence type="ECO:0000256" key="1">
    <source>
        <dbReference type="SAM" id="Phobius"/>
    </source>
</evidence>
<dbReference type="AlphaFoldDB" id="A0A0J1HV26"/>
<gene>
    <name evidence="2" type="ORF">ABW02_24580</name>
</gene>
<proteinExistence type="predicted"/>
<dbReference type="Gene3D" id="2.50.20.10">
    <property type="entry name" value="Lipoprotein localisation LolA/LolB/LppX"/>
    <property type="match status" value="1"/>
</dbReference>
<keyword evidence="1" id="KW-0472">Membrane</keyword>
<dbReference type="PATRIC" id="fig|1397.4.peg.4434"/>
<dbReference type="RefSeq" id="WP_047944797.1">
    <property type="nucleotide sequence ID" value="NZ_LDPH01000047.1"/>
</dbReference>
<dbReference type="Proteomes" id="UP000036045">
    <property type="component" value="Unassembled WGS sequence"/>
</dbReference>
<feature type="transmembrane region" description="Helical" evidence="1">
    <location>
        <begin position="48"/>
        <end position="68"/>
    </location>
</feature>
<accession>A0A0J1HV26</accession>
<dbReference type="EMBL" id="LDPH01000047">
    <property type="protein sequence ID" value="KLV17561.1"/>
    <property type="molecule type" value="Genomic_DNA"/>
</dbReference>
<keyword evidence="1" id="KW-0812">Transmembrane</keyword>
<protein>
    <recommendedName>
        <fullName evidence="4">MucB/RseB N-terminal domain-containing protein</fullName>
    </recommendedName>
</protein>
<dbReference type="OrthoDB" id="2881381at2"/>
<evidence type="ECO:0000313" key="3">
    <source>
        <dbReference type="Proteomes" id="UP000036045"/>
    </source>
</evidence>
<evidence type="ECO:0000313" key="2">
    <source>
        <dbReference type="EMBL" id="KLV17561.1"/>
    </source>
</evidence>
<evidence type="ECO:0008006" key="4">
    <source>
        <dbReference type="Google" id="ProtNLM"/>
    </source>
</evidence>
<keyword evidence="3" id="KW-1185">Reference proteome</keyword>
<comment type="caution">
    <text evidence="2">The sequence shown here is derived from an EMBL/GenBank/DDBJ whole genome shotgun (WGS) entry which is preliminary data.</text>
</comment>
<reference evidence="2 3" key="1">
    <citation type="submission" date="2015-05" db="EMBL/GenBank/DDBJ databases">
        <title>Whole genome sequence and identification of bacterial endophytes from Costus igneus.</title>
        <authorList>
            <person name="Lee Y.P."/>
            <person name="Gan H.M."/>
            <person name="Eng W."/>
            <person name="Wheatley M.S."/>
            <person name="Caraballo A."/>
            <person name="Polter S."/>
            <person name="Savka M.A."/>
            <person name="Hudson A.O."/>
        </authorList>
    </citation>
    <scope>NUCLEOTIDE SEQUENCE [LARGE SCALE GENOMIC DNA]</scope>
    <source>
        <strain evidence="2 3">RIT379</strain>
    </source>
</reference>